<dbReference type="KEGG" id="bliq:INP51_02860"/>
<organism evidence="2 3">
    <name type="scientific">Blautia liquoris</name>
    <dbReference type="NCBI Taxonomy" id="2779518"/>
    <lineage>
        <taxon>Bacteria</taxon>
        <taxon>Bacillati</taxon>
        <taxon>Bacillota</taxon>
        <taxon>Clostridia</taxon>
        <taxon>Lachnospirales</taxon>
        <taxon>Lachnospiraceae</taxon>
        <taxon>Blautia</taxon>
    </lineage>
</organism>
<protein>
    <submittedName>
        <fullName evidence="2">ATPase</fullName>
    </submittedName>
</protein>
<evidence type="ECO:0000313" key="2">
    <source>
        <dbReference type="EMBL" id="QOV19921.1"/>
    </source>
</evidence>
<dbReference type="CDD" id="cd24007">
    <property type="entry name" value="ASKHA_NBD_eukNAGK-like"/>
    <property type="match status" value="1"/>
</dbReference>
<dbReference type="InterPro" id="IPR002731">
    <property type="entry name" value="ATPase_BadF"/>
</dbReference>
<dbReference type="AlphaFoldDB" id="A0A7M2RIN3"/>
<accession>A0A7M2RIN3</accession>
<name>A0A7M2RIN3_9FIRM</name>
<dbReference type="PANTHER" id="PTHR43190:SF3">
    <property type="entry name" value="N-ACETYL-D-GLUCOSAMINE KINASE"/>
    <property type="match status" value="1"/>
</dbReference>
<dbReference type="RefSeq" id="WP_193736241.1">
    <property type="nucleotide sequence ID" value="NZ_CP063304.1"/>
</dbReference>
<sequence>MKKEKPYLLGLDGGGTKTMVCVADEEGNILERFESGAFNMNGQSREKVLQTLSDIYVRLETLGYEINKCWGVGIGAAGISNPAVSQFLREAFQQEGFHCRIGLFGDHETALAAAFPECRGMVLISGTGSICIGRDAAGRQYRAGGYGHLIDDVGSAYAIARDMLSAVVRAEDGRAESTLLKKLIFEKLSIQKTEDLLEFLYQPGRSKKEVASLAPLISQAAAYGDCPAMEIERKSARDLADLVIAVAGKMPEEKHLALSGSVLLHNLNIRRLVCSYLETYDGSIKIIMNHGEAAVGALRLFRMTDDACPEGKR</sequence>
<dbReference type="InterPro" id="IPR052519">
    <property type="entry name" value="Euk-type_GlcNAc_Kinase"/>
</dbReference>
<dbReference type="Proteomes" id="UP000593601">
    <property type="component" value="Chromosome"/>
</dbReference>
<dbReference type="Gene3D" id="3.30.420.40">
    <property type="match status" value="2"/>
</dbReference>
<dbReference type="SUPFAM" id="SSF53067">
    <property type="entry name" value="Actin-like ATPase domain"/>
    <property type="match status" value="2"/>
</dbReference>
<keyword evidence="3" id="KW-1185">Reference proteome</keyword>
<reference evidence="2 3" key="1">
    <citation type="submission" date="2020-10" db="EMBL/GenBank/DDBJ databases">
        <title>Blautia liquoris sp.nov., isolated from the mud in a fermentation cellar used for the production of Chinese strong-flavoured liquor.</title>
        <authorList>
            <person name="Lu L."/>
        </authorList>
    </citation>
    <scope>NUCLEOTIDE SEQUENCE [LARGE SCALE GENOMIC DNA]</scope>
    <source>
        <strain evidence="2 3">LZLJ-3</strain>
    </source>
</reference>
<dbReference type="Pfam" id="PF01869">
    <property type="entry name" value="BcrAD_BadFG"/>
    <property type="match status" value="1"/>
</dbReference>
<gene>
    <name evidence="2" type="ORF">INP51_02860</name>
</gene>
<proteinExistence type="predicted"/>
<evidence type="ECO:0000313" key="3">
    <source>
        <dbReference type="Proteomes" id="UP000593601"/>
    </source>
</evidence>
<dbReference type="InterPro" id="IPR043129">
    <property type="entry name" value="ATPase_NBD"/>
</dbReference>
<dbReference type="EMBL" id="CP063304">
    <property type="protein sequence ID" value="QOV19921.1"/>
    <property type="molecule type" value="Genomic_DNA"/>
</dbReference>
<feature type="domain" description="ATPase BadF/BadG/BcrA/BcrD type" evidence="1">
    <location>
        <begin position="9"/>
        <end position="298"/>
    </location>
</feature>
<dbReference type="PANTHER" id="PTHR43190">
    <property type="entry name" value="N-ACETYL-D-GLUCOSAMINE KINASE"/>
    <property type="match status" value="1"/>
</dbReference>
<evidence type="ECO:0000259" key="1">
    <source>
        <dbReference type="Pfam" id="PF01869"/>
    </source>
</evidence>